<dbReference type="AlphaFoldDB" id="A0A0F4YIY3"/>
<dbReference type="RefSeq" id="XP_013324844.1">
    <property type="nucleotide sequence ID" value="XM_013469390.1"/>
</dbReference>
<reference evidence="3 4" key="1">
    <citation type="submission" date="2015-04" db="EMBL/GenBank/DDBJ databases">
        <authorList>
            <person name="Heijne W.H."/>
            <person name="Fedorova N.D."/>
            <person name="Nierman W.C."/>
            <person name="Vollebregt A.W."/>
            <person name="Zhao Z."/>
            <person name="Wu L."/>
            <person name="Kumar M."/>
            <person name="Stam H."/>
            <person name="van den Berg M.A."/>
            <person name="Pel H.J."/>
        </authorList>
    </citation>
    <scope>NUCLEOTIDE SEQUENCE [LARGE SCALE GENOMIC DNA]</scope>
    <source>
        <strain evidence="3 4">CBS 393.64</strain>
    </source>
</reference>
<feature type="signal peptide" evidence="2">
    <location>
        <begin position="1"/>
        <end position="26"/>
    </location>
</feature>
<keyword evidence="4" id="KW-1185">Reference proteome</keyword>
<evidence type="ECO:0000256" key="1">
    <source>
        <dbReference type="SAM" id="MobiDB-lite"/>
    </source>
</evidence>
<organism evidence="3 4">
    <name type="scientific">Rasamsonia emersonii (strain ATCC 16479 / CBS 393.64 / IMI 116815)</name>
    <dbReference type="NCBI Taxonomy" id="1408163"/>
    <lineage>
        <taxon>Eukaryota</taxon>
        <taxon>Fungi</taxon>
        <taxon>Dikarya</taxon>
        <taxon>Ascomycota</taxon>
        <taxon>Pezizomycotina</taxon>
        <taxon>Eurotiomycetes</taxon>
        <taxon>Eurotiomycetidae</taxon>
        <taxon>Eurotiales</taxon>
        <taxon>Trichocomaceae</taxon>
        <taxon>Rasamsonia</taxon>
    </lineage>
</organism>
<accession>A0A0F4YIY3</accession>
<gene>
    <name evidence="3" type="ORF">T310_7825</name>
</gene>
<keyword evidence="2" id="KW-0732">Signal</keyword>
<dbReference type="Proteomes" id="UP000053958">
    <property type="component" value="Unassembled WGS sequence"/>
</dbReference>
<feature type="region of interest" description="Disordered" evidence="1">
    <location>
        <begin position="149"/>
        <end position="168"/>
    </location>
</feature>
<name>A0A0F4YIY3_RASE3</name>
<feature type="chain" id="PRO_5002481577" evidence="2">
    <location>
        <begin position="27"/>
        <end position="218"/>
    </location>
</feature>
<protein>
    <submittedName>
        <fullName evidence="3">Uncharacterized protein</fullName>
    </submittedName>
</protein>
<evidence type="ECO:0000313" key="4">
    <source>
        <dbReference type="Proteomes" id="UP000053958"/>
    </source>
</evidence>
<comment type="caution">
    <text evidence="3">The sequence shown here is derived from an EMBL/GenBank/DDBJ whole genome shotgun (WGS) entry which is preliminary data.</text>
</comment>
<proteinExistence type="predicted"/>
<sequence length="218" mass="23919">MKDPGRAGAFFLSLLCQLTLPNHISARNASTTKVVFVCVQKGLSLLSIERTRKEITAISHSLPNTCQCRQPSHNHLNKALATKSLAANKLLIFKASKEVEDSRNKENHSSSDQAGCARDKAEPLYGTHDHIDNRAHVVGCETADKRVKLGRGRADPEQEGNLDEDQNECRASAKAYYAKRNSQKGGEDVGNAQGEAEENAQDARPTWRPKSATEITKI</sequence>
<dbReference type="GeneID" id="25320090"/>
<dbReference type="EMBL" id="LASV01000480">
    <property type="protein sequence ID" value="KKA18232.1"/>
    <property type="molecule type" value="Genomic_DNA"/>
</dbReference>
<evidence type="ECO:0000256" key="2">
    <source>
        <dbReference type="SAM" id="SignalP"/>
    </source>
</evidence>
<evidence type="ECO:0000313" key="3">
    <source>
        <dbReference type="EMBL" id="KKA18232.1"/>
    </source>
</evidence>
<feature type="region of interest" description="Disordered" evidence="1">
    <location>
        <begin position="173"/>
        <end position="218"/>
    </location>
</feature>
<feature type="compositionally biased region" description="Acidic residues" evidence="1">
    <location>
        <begin position="157"/>
        <end position="166"/>
    </location>
</feature>